<organism evidence="2 3">
    <name type="scientific">Parelaphostrongylus tenuis</name>
    <name type="common">Meningeal worm</name>
    <dbReference type="NCBI Taxonomy" id="148309"/>
    <lineage>
        <taxon>Eukaryota</taxon>
        <taxon>Metazoa</taxon>
        <taxon>Ecdysozoa</taxon>
        <taxon>Nematoda</taxon>
        <taxon>Chromadorea</taxon>
        <taxon>Rhabditida</taxon>
        <taxon>Rhabditina</taxon>
        <taxon>Rhabditomorpha</taxon>
        <taxon>Strongyloidea</taxon>
        <taxon>Metastrongylidae</taxon>
        <taxon>Parelaphostrongylus</taxon>
    </lineage>
</organism>
<feature type="transmembrane region" description="Helical" evidence="1">
    <location>
        <begin position="137"/>
        <end position="162"/>
    </location>
</feature>
<accession>A0AAD5R5Y7</accession>
<sequence>MEAENGRPSTQDSVTPDLLILQSKHSIELDRLARKWPCSRCGGLLGIIHLLLGVVLTLFDMLTFTMPNTSYAISAAILYTICAILCFIATRRVDRCTQMLLMVFATAALLISCTMFLDSGMILNDMCQPEHCDNQKHVVHSVLIFISLSEFVTCIITLFVCYRSLRGAEGVYKAQSPYSTLIIGDFPSLHRSEENLHH</sequence>
<keyword evidence="3" id="KW-1185">Reference proteome</keyword>
<dbReference type="EMBL" id="JAHQIW010006717">
    <property type="protein sequence ID" value="KAJ1370046.1"/>
    <property type="molecule type" value="Genomic_DNA"/>
</dbReference>
<proteinExistence type="predicted"/>
<gene>
    <name evidence="2" type="ORF">KIN20_031681</name>
</gene>
<feature type="transmembrane region" description="Helical" evidence="1">
    <location>
        <begin position="99"/>
        <end position="117"/>
    </location>
</feature>
<keyword evidence="1" id="KW-0472">Membrane</keyword>
<feature type="transmembrane region" description="Helical" evidence="1">
    <location>
        <begin position="71"/>
        <end position="90"/>
    </location>
</feature>
<dbReference type="AlphaFoldDB" id="A0AAD5R5Y7"/>
<feature type="transmembrane region" description="Helical" evidence="1">
    <location>
        <begin position="41"/>
        <end position="59"/>
    </location>
</feature>
<evidence type="ECO:0000313" key="2">
    <source>
        <dbReference type="EMBL" id="KAJ1370046.1"/>
    </source>
</evidence>
<protein>
    <submittedName>
        <fullName evidence="2">Uncharacterized protein</fullName>
    </submittedName>
</protein>
<comment type="caution">
    <text evidence="2">The sequence shown here is derived from an EMBL/GenBank/DDBJ whole genome shotgun (WGS) entry which is preliminary data.</text>
</comment>
<reference evidence="2" key="1">
    <citation type="submission" date="2021-06" db="EMBL/GenBank/DDBJ databases">
        <title>Parelaphostrongylus tenuis whole genome reference sequence.</title>
        <authorList>
            <person name="Garwood T.J."/>
            <person name="Larsen P.A."/>
            <person name="Fountain-Jones N.M."/>
            <person name="Garbe J.R."/>
            <person name="Macchietto M.G."/>
            <person name="Kania S.A."/>
            <person name="Gerhold R.W."/>
            <person name="Richards J.E."/>
            <person name="Wolf T.M."/>
        </authorList>
    </citation>
    <scope>NUCLEOTIDE SEQUENCE</scope>
    <source>
        <strain evidence="2">MNPRO001-30</strain>
        <tissue evidence="2">Meninges</tissue>
    </source>
</reference>
<dbReference type="Proteomes" id="UP001196413">
    <property type="component" value="Unassembled WGS sequence"/>
</dbReference>
<keyword evidence="1" id="KW-1133">Transmembrane helix</keyword>
<keyword evidence="1" id="KW-0812">Transmembrane</keyword>
<evidence type="ECO:0000313" key="3">
    <source>
        <dbReference type="Proteomes" id="UP001196413"/>
    </source>
</evidence>
<name>A0AAD5R5Y7_PARTN</name>
<evidence type="ECO:0000256" key="1">
    <source>
        <dbReference type="SAM" id="Phobius"/>
    </source>
</evidence>